<keyword evidence="3" id="KW-1185">Reference proteome</keyword>
<evidence type="ECO:0000256" key="1">
    <source>
        <dbReference type="SAM" id="MobiDB-lite"/>
    </source>
</evidence>
<feature type="region of interest" description="Disordered" evidence="1">
    <location>
        <begin position="88"/>
        <end position="108"/>
    </location>
</feature>
<proteinExistence type="predicted"/>
<name>A0ABN3GMW0_9ACTN</name>
<evidence type="ECO:0000313" key="3">
    <source>
        <dbReference type="Proteomes" id="UP001500253"/>
    </source>
</evidence>
<organism evidence="2 3">
    <name type="scientific">Streptomyces cuspidosporus</name>
    <dbReference type="NCBI Taxonomy" id="66882"/>
    <lineage>
        <taxon>Bacteria</taxon>
        <taxon>Bacillati</taxon>
        <taxon>Actinomycetota</taxon>
        <taxon>Actinomycetes</taxon>
        <taxon>Kitasatosporales</taxon>
        <taxon>Streptomycetaceae</taxon>
        <taxon>Streptomyces</taxon>
    </lineage>
</organism>
<comment type="caution">
    <text evidence="2">The sequence shown here is derived from an EMBL/GenBank/DDBJ whole genome shotgun (WGS) entry which is preliminary data.</text>
</comment>
<protein>
    <submittedName>
        <fullName evidence="2">Uncharacterized protein</fullName>
    </submittedName>
</protein>
<dbReference type="EMBL" id="BAAASD010000025">
    <property type="protein sequence ID" value="GAA2356139.1"/>
    <property type="molecule type" value="Genomic_DNA"/>
</dbReference>
<feature type="compositionally biased region" description="Basic and acidic residues" evidence="1">
    <location>
        <begin position="99"/>
        <end position="108"/>
    </location>
</feature>
<gene>
    <name evidence="2" type="ORF">GCM10010246_51720</name>
</gene>
<sequence length="119" mass="12745">MPVIHPRPYSAGSVLQNGEPWGGAPLGRWKGSFRAFPQVERGLWAAVLSKSGSRTSSSCYRAEWKAAPWRAGGPGRLPATAVTRAVRPQATGAASARPPARERDKCSDHAVRHLFTGKA</sequence>
<dbReference type="Proteomes" id="UP001500253">
    <property type="component" value="Unassembled WGS sequence"/>
</dbReference>
<accession>A0ABN3GMW0</accession>
<evidence type="ECO:0000313" key="2">
    <source>
        <dbReference type="EMBL" id="GAA2356139.1"/>
    </source>
</evidence>
<reference evidence="2 3" key="1">
    <citation type="journal article" date="2019" name="Int. J. Syst. Evol. Microbiol.">
        <title>The Global Catalogue of Microorganisms (GCM) 10K type strain sequencing project: providing services to taxonomists for standard genome sequencing and annotation.</title>
        <authorList>
            <consortium name="The Broad Institute Genomics Platform"/>
            <consortium name="The Broad Institute Genome Sequencing Center for Infectious Disease"/>
            <person name="Wu L."/>
            <person name="Ma J."/>
        </authorList>
    </citation>
    <scope>NUCLEOTIDE SEQUENCE [LARGE SCALE GENOMIC DNA]</scope>
    <source>
        <strain evidence="2 3">JCM 4316</strain>
    </source>
</reference>
<feature type="region of interest" description="Disordered" evidence="1">
    <location>
        <begin position="1"/>
        <end position="21"/>
    </location>
</feature>